<organism evidence="2 3">
    <name type="scientific">Polarella glacialis</name>
    <name type="common">Dinoflagellate</name>
    <dbReference type="NCBI Taxonomy" id="89957"/>
    <lineage>
        <taxon>Eukaryota</taxon>
        <taxon>Sar</taxon>
        <taxon>Alveolata</taxon>
        <taxon>Dinophyceae</taxon>
        <taxon>Suessiales</taxon>
        <taxon>Suessiaceae</taxon>
        <taxon>Polarella</taxon>
    </lineage>
</organism>
<reference evidence="2" key="1">
    <citation type="submission" date="2021-02" db="EMBL/GenBank/DDBJ databases">
        <authorList>
            <person name="Dougan E. K."/>
            <person name="Rhodes N."/>
            <person name="Thang M."/>
            <person name="Chan C."/>
        </authorList>
    </citation>
    <scope>NUCLEOTIDE SEQUENCE</scope>
</reference>
<feature type="compositionally biased region" description="Low complexity" evidence="1">
    <location>
        <begin position="228"/>
        <end position="251"/>
    </location>
</feature>
<gene>
    <name evidence="2" type="ORF">PGLA2088_LOCUS17405</name>
</gene>
<feature type="compositionally biased region" description="Low complexity" evidence="1">
    <location>
        <begin position="91"/>
        <end position="169"/>
    </location>
</feature>
<dbReference type="EMBL" id="CAJNNW010023089">
    <property type="protein sequence ID" value="CAE8670244.1"/>
    <property type="molecule type" value="Genomic_DNA"/>
</dbReference>
<evidence type="ECO:0000256" key="1">
    <source>
        <dbReference type="SAM" id="MobiDB-lite"/>
    </source>
</evidence>
<protein>
    <submittedName>
        <fullName evidence="2">Uncharacterized protein</fullName>
    </submittedName>
</protein>
<name>A0A813J6I9_POLGL</name>
<comment type="caution">
    <text evidence="2">The sequence shown here is derived from an EMBL/GenBank/DDBJ whole genome shotgun (WGS) entry which is preliminary data.</text>
</comment>
<feature type="region of interest" description="Disordered" evidence="1">
    <location>
        <begin position="86"/>
        <end position="190"/>
    </location>
</feature>
<sequence length="286" mass="31344">RKGAQVPRLCTWSASTSSSRAQASLRWRLPAAPPPTSGAALEEWSAIHFLGGLRSSEPLLEDKATPRSSIGAMPTPLRRRLVPQSAWAEPNNNSNNNNNNTSSNNYNNSSSSNNTNHNNNNSSNNYNSNNNSGNNSNYNNDNNNHNDNNNNYNYNNSNNSNNNNYNNYNNHHHQLLPTPSNHNNNHHPSNKAWAEPCCEPRGDCWFHQQALPIQLSVSSGRPASARRVPGVAGSCGSASGSSAARPRSASVGRRRRWEESLRGGASAGHFFDCSVTPPLPGRWPRR</sequence>
<dbReference type="Proteomes" id="UP000626109">
    <property type="component" value="Unassembled WGS sequence"/>
</dbReference>
<evidence type="ECO:0000313" key="2">
    <source>
        <dbReference type="EMBL" id="CAE8670244.1"/>
    </source>
</evidence>
<feature type="non-terminal residue" evidence="2">
    <location>
        <position position="1"/>
    </location>
</feature>
<accession>A0A813J6I9</accession>
<feature type="region of interest" description="Disordered" evidence="1">
    <location>
        <begin position="227"/>
        <end position="261"/>
    </location>
</feature>
<proteinExistence type="predicted"/>
<evidence type="ECO:0000313" key="3">
    <source>
        <dbReference type="Proteomes" id="UP000626109"/>
    </source>
</evidence>
<dbReference type="AlphaFoldDB" id="A0A813J6I9"/>